<dbReference type="PANTHER" id="PTHR19372">
    <property type="entry name" value="SULFITE REDUCTASE"/>
    <property type="match status" value="1"/>
</dbReference>
<dbReference type="EC" id="1.7.1.3" evidence="7"/>
<evidence type="ECO:0000256" key="10">
    <source>
        <dbReference type="ARBA" id="ARBA00022630"/>
    </source>
</evidence>
<dbReference type="FunFam" id="3.90.420.10:FF:000003">
    <property type="entry name" value="Nitrate reductase"/>
    <property type="match status" value="1"/>
</dbReference>
<accession>S8ANP7</accession>
<dbReference type="PRINTS" id="PR00406">
    <property type="entry name" value="CYTB5RDTASE"/>
</dbReference>
<keyword evidence="14" id="KW-0534">Nitrate assimilation</keyword>
<reference evidence="19 20" key="1">
    <citation type="journal article" date="2013" name="PLoS ONE">
        <title>Genomic and secretomic analyses reveal unique features of the lignocellulolytic enzyme system of Penicillium decumbens.</title>
        <authorList>
            <person name="Liu G."/>
            <person name="Zhang L."/>
            <person name="Wei X."/>
            <person name="Zou G."/>
            <person name="Qin Y."/>
            <person name="Ma L."/>
            <person name="Li J."/>
            <person name="Zheng H."/>
            <person name="Wang S."/>
            <person name="Wang C."/>
            <person name="Xun L."/>
            <person name="Zhao G.-P."/>
            <person name="Zhou Z."/>
            <person name="Qu Y."/>
        </authorList>
    </citation>
    <scope>NUCLEOTIDE SEQUENCE [LARGE SCALE GENOMIC DNA]</scope>
    <source>
        <strain evidence="20">114-2 / CGMCC 5302</strain>
    </source>
</reference>
<feature type="compositionally biased region" description="Acidic residues" evidence="16">
    <location>
        <begin position="242"/>
        <end position="251"/>
    </location>
</feature>
<evidence type="ECO:0000313" key="20">
    <source>
        <dbReference type="Proteomes" id="UP000019376"/>
    </source>
</evidence>
<gene>
    <name evidence="19" type="ORF">PDE_02461</name>
</gene>
<dbReference type="GO" id="GO:0008482">
    <property type="term" value="F:sulfite oxidase activity"/>
    <property type="evidence" value="ECO:0007669"/>
    <property type="project" value="TreeGrafter"/>
</dbReference>
<dbReference type="GO" id="GO:0006790">
    <property type="term" value="P:sulfur compound metabolic process"/>
    <property type="evidence" value="ECO:0007669"/>
    <property type="project" value="TreeGrafter"/>
</dbReference>
<dbReference type="PROSITE" id="PS51384">
    <property type="entry name" value="FAD_FR"/>
    <property type="match status" value="1"/>
</dbReference>
<dbReference type="eggNOG" id="KOG0534">
    <property type="taxonomic scope" value="Eukaryota"/>
</dbReference>
<dbReference type="InterPro" id="IPR036374">
    <property type="entry name" value="OxRdtase_Mopterin-bd_sf"/>
</dbReference>
<dbReference type="CDD" id="cd06183">
    <property type="entry name" value="cyt_b5_reduct_like"/>
    <property type="match status" value="1"/>
</dbReference>
<evidence type="ECO:0000256" key="8">
    <source>
        <dbReference type="ARBA" id="ARBA00015499"/>
    </source>
</evidence>
<dbReference type="Pfam" id="PF00175">
    <property type="entry name" value="NAD_binding_1"/>
    <property type="match status" value="1"/>
</dbReference>
<dbReference type="SUPFAM" id="SSF63380">
    <property type="entry name" value="Riboflavin synthase domain-like"/>
    <property type="match status" value="1"/>
</dbReference>
<dbReference type="GO" id="GO:0042128">
    <property type="term" value="P:nitrate assimilation"/>
    <property type="evidence" value="ECO:0007669"/>
    <property type="project" value="UniProtKB-KW"/>
</dbReference>
<dbReference type="SUPFAM" id="SSF55856">
    <property type="entry name" value="Cytochrome b5-like heme/steroid binding domain"/>
    <property type="match status" value="1"/>
</dbReference>
<keyword evidence="20" id="KW-1185">Reference proteome</keyword>
<evidence type="ECO:0000256" key="3">
    <source>
        <dbReference type="ARBA" id="ARBA00001974"/>
    </source>
</evidence>
<dbReference type="Gene3D" id="2.40.30.10">
    <property type="entry name" value="Translation factors"/>
    <property type="match status" value="1"/>
</dbReference>
<dbReference type="PROSITE" id="PS50255">
    <property type="entry name" value="CYTOCHROME_B5_2"/>
    <property type="match status" value="1"/>
</dbReference>
<dbReference type="EMBL" id="KB644410">
    <property type="protein sequence ID" value="EPS27518.1"/>
    <property type="molecule type" value="Genomic_DNA"/>
</dbReference>
<feature type="compositionally biased region" description="Basic and acidic residues" evidence="16">
    <location>
        <begin position="9"/>
        <end position="46"/>
    </location>
</feature>
<name>S8ANP7_PENO1</name>
<sequence length="1056" mass="121119">MAIKAHYTNPDRTHSGSSQEEIRNEPDWAQTNHDRIGFRTNDDRHRGFTHAGDDTWDVEEQREFLAWAKKESEQLRQEIQEHQLVNVREFMSKQEDYHLRFPENHPRGWRYVLDTTEDFIKYKQDWPVNVKKRQKEEEEKEKKQQEKEAASNEQSPEPKKEHEWRRGRGENETHHDAHAVDSDDEQKNNENKDQNDKKERLEEKYSPQELALLRLLQSESELMQNIKQNDGSAKSPVKSSEDQDLSIDEADQFTPDNWIPRSPHLIRLTGKHPLNGEPELTALFKAGMITPNQLHYVRNHGPVPHLRWETHSIDVADGKLTLSMEDLQNNFSAINIAVALACDGNRRKELNMIRKSKGFSWGAGAISCAFWKGPLLRDILLAAGFEDESIRKDQVRRWVHFEGADELSEGKYATSIPLAYAMDPENDVILAYEMNDTRLPPDHGYPVRLLIPGFVGGRCVKWLRRIWVSEKENDSYYHIWDNRVVPSFIRDKDSEFAKTMFHHPSTACNEQNLNSIIVKPEHGEKISLADVNAKQTYRIAGIAYDGGGHEVQRVEVSLDDGKTWLYCVREFPEYPVRHGKKFWTWLHWHVDVGLSHLVRAQSIVVRCFNVFKNTQPREPSWNIMGMMNNCWYTVRPEILHDESQDAITLYFRHPCEPGTGKGGWMQPSTENQMEQIKHEVSSPQKQFTREEIENHNKEDDCWIIVNNKVYDATSVLDWHPGGKATILAHAGKVHAETTEAFESIHDDYAEQKLSECVLGVVTEKAKGFIKKQAEEAAKEKAKSSEQGSETVLNRHRWRAVKFAGKETLSEDTNRYSFVLPAGTKKLGLATCQHLQLGFHFSDRLVVRAYTPTRPVFEKEEDGTFDLVVKTYKPDMSQPGGTMSNILDCLEPGEEIEIKGPTGEIKYMGQGKFIIDQKEYHFSKVSLVLGGSGITPGYQLICRILRAREQGEAEDSTILKVIDANKTEGDILLRDELDQLAEKHPKQLQITHILSHPGDNWTGEKGHVSKDILEKYAFGPEKDAVALLCGPPTMIQKAVLPALKEMGYEEDANVFGF</sequence>
<evidence type="ECO:0000256" key="13">
    <source>
        <dbReference type="ARBA" id="ARBA00023002"/>
    </source>
</evidence>
<dbReference type="eggNOG" id="KOG0537">
    <property type="taxonomic scope" value="Eukaryota"/>
</dbReference>
<evidence type="ECO:0000256" key="11">
    <source>
        <dbReference type="ARBA" id="ARBA00022723"/>
    </source>
</evidence>
<dbReference type="InterPro" id="IPR001433">
    <property type="entry name" value="OxRdtase_FAD/NAD-bd"/>
</dbReference>
<dbReference type="Gene3D" id="3.90.420.10">
    <property type="entry name" value="Oxidoreductase, molybdopterin-binding domain"/>
    <property type="match status" value="1"/>
</dbReference>
<dbReference type="InterPro" id="IPR001199">
    <property type="entry name" value="Cyt_B5-like_heme/steroid-bd"/>
</dbReference>
<comment type="function">
    <text evidence="4">Nitrate reductase is a key enzyme involved in the first step of nitrate assimilation in plants, fungi and bacteria.</text>
</comment>
<dbReference type="PhylomeDB" id="S8ANP7"/>
<dbReference type="InterPro" id="IPR039261">
    <property type="entry name" value="FNR_nucleotide-bd"/>
</dbReference>
<dbReference type="PANTHER" id="PTHR19372:SF7">
    <property type="entry name" value="SULFITE OXIDASE, MITOCHONDRIAL"/>
    <property type="match status" value="1"/>
</dbReference>
<feature type="compositionally biased region" description="Basic and acidic residues" evidence="16">
    <location>
        <begin position="134"/>
        <end position="206"/>
    </location>
</feature>
<keyword evidence="9" id="KW-0500">Molybdenum</keyword>
<dbReference type="SUPFAM" id="SSF52343">
    <property type="entry name" value="Ferredoxin reductase-like, C-terminal NADP-linked domain"/>
    <property type="match status" value="1"/>
</dbReference>
<evidence type="ECO:0000313" key="19">
    <source>
        <dbReference type="EMBL" id="EPS27518.1"/>
    </source>
</evidence>
<comment type="cofactor">
    <cofactor evidence="3">
        <name>FAD</name>
        <dbReference type="ChEBI" id="CHEBI:57692"/>
    </cofactor>
</comment>
<feature type="region of interest" description="Disordered" evidence="16">
    <location>
        <begin position="133"/>
        <end position="206"/>
    </location>
</feature>
<evidence type="ECO:0000256" key="5">
    <source>
        <dbReference type="ARBA" id="ARBA00006253"/>
    </source>
</evidence>
<dbReference type="InterPro" id="IPR005066">
    <property type="entry name" value="MoCF_OxRdtse_dimer"/>
</dbReference>
<dbReference type="InterPro" id="IPR036400">
    <property type="entry name" value="Cyt_B5-like_heme/steroid_sf"/>
</dbReference>
<dbReference type="Gene3D" id="2.60.40.650">
    <property type="match status" value="1"/>
</dbReference>
<evidence type="ECO:0000259" key="17">
    <source>
        <dbReference type="PROSITE" id="PS50255"/>
    </source>
</evidence>
<evidence type="ECO:0000256" key="6">
    <source>
        <dbReference type="ARBA" id="ARBA00011738"/>
    </source>
</evidence>
<dbReference type="SUPFAM" id="SSF81296">
    <property type="entry name" value="E set domains"/>
    <property type="match status" value="1"/>
</dbReference>
<feature type="region of interest" description="Disordered" evidence="16">
    <location>
        <begin position="227"/>
        <end position="258"/>
    </location>
</feature>
<dbReference type="GO" id="GO:0043546">
    <property type="term" value="F:molybdopterin cofactor binding"/>
    <property type="evidence" value="ECO:0007669"/>
    <property type="project" value="TreeGrafter"/>
</dbReference>
<dbReference type="GO" id="GO:0030151">
    <property type="term" value="F:molybdenum ion binding"/>
    <property type="evidence" value="ECO:0007669"/>
    <property type="project" value="InterPro"/>
</dbReference>
<dbReference type="Pfam" id="PF00970">
    <property type="entry name" value="FAD_binding_6"/>
    <property type="match status" value="1"/>
</dbReference>
<dbReference type="Pfam" id="PF00174">
    <property type="entry name" value="Oxidored_molyb"/>
    <property type="match status" value="1"/>
</dbReference>
<evidence type="ECO:0000256" key="1">
    <source>
        <dbReference type="ARBA" id="ARBA00001924"/>
    </source>
</evidence>
<keyword evidence="13" id="KW-0560">Oxidoreductase</keyword>
<evidence type="ECO:0000256" key="4">
    <source>
        <dbReference type="ARBA" id="ARBA00003838"/>
    </source>
</evidence>
<evidence type="ECO:0000256" key="14">
    <source>
        <dbReference type="ARBA" id="ARBA00023063"/>
    </source>
</evidence>
<dbReference type="Gene3D" id="3.10.120.10">
    <property type="entry name" value="Cytochrome b5-like heme/steroid binding domain"/>
    <property type="match status" value="1"/>
</dbReference>
<dbReference type="Pfam" id="PF03404">
    <property type="entry name" value="Mo-co_dimer"/>
    <property type="match status" value="1"/>
</dbReference>
<dbReference type="GO" id="GO:0020037">
    <property type="term" value="F:heme binding"/>
    <property type="evidence" value="ECO:0007669"/>
    <property type="project" value="TreeGrafter"/>
</dbReference>
<dbReference type="OrthoDB" id="432685at2759"/>
<comment type="cofactor">
    <cofactor evidence="1">
        <name>Mo-molybdopterin</name>
        <dbReference type="ChEBI" id="CHEBI:71302"/>
    </cofactor>
</comment>
<proteinExistence type="inferred from homology"/>
<evidence type="ECO:0000256" key="16">
    <source>
        <dbReference type="SAM" id="MobiDB-lite"/>
    </source>
</evidence>
<dbReference type="STRING" id="933388.S8ANP7"/>
<dbReference type="InterPro" id="IPR014756">
    <property type="entry name" value="Ig_E-set"/>
</dbReference>
<dbReference type="eggNOG" id="KOG0535">
    <property type="taxonomic scope" value="Eukaryota"/>
</dbReference>
<protein>
    <recommendedName>
        <fullName evidence="8">Nitrate reductase [NADPH]</fullName>
        <ecNumber evidence="7">1.7.1.3</ecNumber>
    </recommendedName>
</protein>
<dbReference type="InterPro" id="IPR017938">
    <property type="entry name" value="Riboflavin_synthase-like_b-brl"/>
</dbReference>
<dbReference type="HOGENOM" id="CLU_003827_4_2_1"/>
<dbReference type="InterPro" id="IPR017927">
    <property type="entry name" value="FAD-bd_FR_type"/>
</dbReference>
<evidence type="ECO:0000256" key="12">
    <source>
        <dbReference type="ARBA" id="ARBA00022827"/>
    </source>
</evidence>
<dbReference type="SMART" id="SM01117">
    <property type="entry name" value="Cyt-b5"/>
    <property type="match status" value="1"/>
</dbReference>
<feature type="region of interest" description="Disordered" evidence="16">
    <location>
        <begin position="1"/>
        <end position="52"/>
    </location>
</feature>
<evidence type="ECO:0000256" key="2">
    <source>
        <dbReference type="ARBA" id="ARBA00001971"/>
    </source>
</evidence>
<evidence type="ECO:0000256" key="15">
    <source>
        <dbReference type="ARBA" id="ARBA00049155"/>
    </source>
</evidence>
<evidence type="ECO:0000259" key="18">
    <source>
        <dbReference type="PROSITE" id="PS51384"/>
    </source>
</evidence>
<dbReference type="Pfam" id="PF00173">
    <property type="entry name" value="Cyt-b5"/>
    <property type="match status" value="1"/>
</dbReference>
<dbReference type="InterPro" id="IPR008333">
    <property type="entry name" value="Cbr1-like_FAD-bd_dom"/>
</dbReference>
<dbReference type="InterPro" id="IPR000572">
    <property type="entry name" value="OxRdtase_Mopterin-bd_dom"/>
</dbReference>
<dbReference type="Gene3D" id="3.40.50.80">
    <property type="entry name" value="Nucleotide-binding domain of ferredoxin-NADP reductase (FNR) module"/>
    <property type="match status" value="1"/>
</dbReference>
<dbReference type="GO" id="GO:0050464">
    <property type="term" value="F:nitrate reductase (NADPH) activity"/>
    <property type="evidence" value="ECO:0007669"/>
    <property type="project" value="UniProtKB-EC"/>
</dbReference>
<keyword evidence="11" id="KW-0479">Metal-binding</keyword>
<dbReference type="Proteomes" id="UP000019376">
    <property type="component" value="Unassembled WGS sequence"/>
</dbReference>
<comment type="catalytic activity">
    <reaction evidence="15">
        <text>nitrite + NADP(+) + H2O = nitrate + NADPH + H(+)</text>
        <dbReference type="Rhea" id="RHEA:19061"/>
        <dbReference type="ChEBI" id="CHEBI:15377"/>
        <dbReference type="ChEBI" id="CHEBI:15378"/>
        <dbReference type="ChEBI" id="CHEBI:16301"/>
        <dbReference type="ChEBI" id="CHEBI:17632"/>
        <dbReference type="ChEBI" id="CHEBI:57783"/>
        <dbReference type="ChEBI" id="CHEBI:58349"/>
        <dbReference type="EC" id="1.7.1.3"/>
    </reaction>
</comment>
<keyword evidence="10" id="KW-0285">Flavoprotein</keyword>
<feature type="domain" description="FAD-binding FR-type" evidence="18">
    <location>
        <begin position="795"/>
        <end position="907"/>
    </location>
</feature>
<comment type="similarity">
    <text evidence="5">Belongs to the nitrate reductase family.</text>
</comment>
<comment type="cofactor">
    <cofactor evidence="2">
        <name>heme</name>
        <dbReference type="ChEBI" id="CHEBI:30413"/>
    </cofactor>
</comment>
<evidence type="ECO:0000256" key="7">
    <source>
        <dbReference type="ARBA" id="ARBA00012673"/>
    </source>
</evidence>
<dbReference type="SUPFAM" id="SSF56524">
    <property type="entry name" value="Oxidoreductase molybdopterin-binding domain"/>
    <property type="match status" value="1"/>
</dbReference>
<comment type="subunit">
    <text evidence="6">Homodimer.</text>
</comment>
<dbReference type="InterPro" id="IPR008335">
    <property type="entry name" value="Mopterin_OxRdtase_euk"/>
</dbReference>
<dbReference type="PRINTS" id="PR00407">
    <property type="entry name" value="EUMOPTERIN"/>
</dbReference>
<evidence type="ECO:0000256" key="9">
    <source>
        <dbReference type="ARBA" id="ARBA00022505"/>
    </source>
</evidence>
<organism evidence="19 20">
    <name type="scientific">Penicillium oxalicum (strain 114-2 / CGMCC 5302)</name>
    <name type="common">Penicillium decumbens</name>
    <dbReference type="NCBI Taxonomy" id="933388"/>
    <lineage>
        <taxon>Eukaryota</taxon>
        <taxon>Fungi</taxon>
        <taxon>Dikarya</taxon>
        <taxon>Ascomycota</taxon>
        <taxon>Pezizomycotina</taxon>
        <taxon>Eurotiomycetes</taxon>
        <taxon>Eurotiomycetidae</taxon>
        <taxon>Eurotiales</taxon>
        <taxon>Aspergillaceae</taxon>
        <taxon>Penicillium</taxon>
    </lineage>
</organism>
<dbReference type="AlphaFoldDB" id="S8ANP7"/>
<feature type="domain" description="Cytochrome b5 heme-binding" evidence="17">
    <location>
        <begin position="684"/>
        <end position="762"/>
    </location>
</feature>
<keyword evidence="12" id="KW-0274">FAD</keyword>